<dbReference type="SUPFAM" id="SSF56801">
    <property type="entry name" value="Acetyl-CoA synthetase-like"/>
    <property type="match status" value="1"/>
</dbReference>
<dbReference type="PANTHER" id="PTHR43201:SF5">
    <property type="entry name" value="MEDIUM-CHAIN ACYL-COA LIGASE ACSF2, MITOCHONDRIAL"/>
    <property type="match status" value="1"/>
</dbReference>
<reference evidence="8" key="1">
    <citation type="submission" date="2022-09" db="EMBL/GenBank/DDBJ databases">
        <title>The genome sequence of Tsuneonella sp. YG55.</title>
        <authorList>
            <person name="Liu Y."/>
        </authorList>
    </citation>
    <scope>NUCLEOTIDE SEQUENCE</scope>
    <source>
        <strain evidence="8">YG55</strain>
    </source>
</reference>
<dbReference type="GO" id="GO:0006631">
    <property type="term" value="P:fatty acid metabolic process"/>
    <property type="evidence" value="ECO:0007669"/>
    <property type="project" value="TreeGrafter"/>
</dbReference>
<dbReference type="EMBL" id="JAOAMV010000007">
    <property type="protein sequence ID" value="MCT2559928.1"/>
    <property type="molecule type" value="Genomic_DNA"/>
</dbReference>
<evidence type="ECO:0000256" key="5">
    <source>
        <dbReference type="ARBA" id="ARBA00067668"/>
    </source>
</evidence>
<comment type="caution">
    <text evidence="8">The sequence shown here is derived from an EMBL/GenBank/DDBJ whole genome shotgun (WGS) entry which is preliminary data.</text>
</comment>
<sequence>MQYQDKSRTLGEAVAQWAADTPDAVALRHGDVTVDWRTYDENATQIANGLAALGLKKGDRVAYLGKNSARVCQLLMGTARAGMVLVPAIWRLAAAEVSTILGESESGVLFVEPLFESQAFEGPRIVMDERFDEWVARQSAAPVTTEVDRGDVFLQLYTSGTTGVPKGVMLTHRNATVLRPIVEQELPGWFSSQPGDTLIHAMPFGHIAGAGSVTGAANAGQQLIVHSEFDPGLIIRDIQQYGAKQAFLAPAALAMLLDHPDAKDADFSKLEGMAYGASPIPLDLLQRGVERLGCDFAQMYGMTETYGTVVYLGPEDHRAGCERVMRSAGKALPGVEIRILDEDGEPLPPGAIGEVAIHSPTNMAGYWKKPEETARVLSADGWMRTGDAGILDEDGYLFIQDRIKDMIISGGENVYPAEVESALYGHPDIADVAVIGVPDERWGEAVKAVVVRRPGADLDAGGVIAWAREKIAGFKCPKSVDFIDVLPRNPSGKILRRELRAPHWEGRDRQVN</sequence>
<evidence type="ECO:0000256" key="3">
    <source>
        <dbReference type="ARBA" id="ARBA00051915"/>
    </source>
</evidence>
<comment type="similarity">
    <text evidence="1">Belongs to the ATP-dependent AMP-binding enzyme family.</text>
</comment>
<dbReference type="NCBIfam" id="NF004837">
    <property type="entry name" value="PRK06187.1"/>
    <property type="match status" value="1"/>
</dbReference>
<keyword evidence="2 8" id="KW-0436">Ligase</keyword>
<accession>A0A9X2W2S3</accession>
<dbReference type="EC" id="6.2.1.44" evidence="4"/>
<dbReference type="Proteomes" id="UP001142648">
    <property type="component" value="Unassembled WGS sequence"/>
</dbReference>
<dbReference type="PANTHER" id="PTHR43201">
    <property type="entry name" value="ACYL-COA SYNTHETASE"/>
    <property type="match status" value="1"/>
</dbReference>
<comment type="catalytic activity">
    <reaction evidence="3">
        <text>3-(methylsulfanyl)propanoate + ATP + CoA = 3-(methylsulfanyl)propanoyl-CoA + AMP + diphosphate</text>
        <dbReference type="Rhea" id="RHEA:43052"/>
        <dbReference type="ChEBI" id="CHEBI:30616"/>
        <dbReference type="ChEBI" id="CHEBI:33019"/>
        <dbReference type="ChEBI" id="CHEBI:49016"/>
        <dbReference type="ChEBI" id="CHEBI:57287"/>
        <dbReference type="ChEBI" id="CHEBI:82815"/>
        <dbReference type="ChEBI" id="CHEBI:456215"/>
        <dbReference type="EC" id="6.2.1.44"/>
    </reaction>
    <physiologicalReaction direction="left-to-right" evidence="3">
        <dbReference type="Rhea" id="RHEA:43053"/>
    </physiologicalReaction>
</comment>
<proteinExistence type="inferred from homology"/>
<evidence type="ECO:0000259" key="6">
    <source>
        <dbReference type="Pfam" id="PF00501"/>
    </source>
</evidence>
<evidence type="ECO:0000259" key="7">
    <source>
        <dbReference type="Pfam" id="PF13193"/>
    </source>
</evidence>
<evidence type="ECO:0000256" key="2">
    <source>
        <dbReference type="ARBA" id="ARBA00022598"/>
    </source>
</evidence>
<name>A0A9X2W2S3_9SPHN</name>
<dbReference type="Pfam" id="PF00501">
    <property type="entry name" value="AMP-binding"/>
    <property type="match status" value="1"/>
</dbReference>
<dbReference type="InterPro" id="IPR025110">
    <property type="entry name" value="AMP-bd_C"/>
</dbReference>
<dbReference type="InterPro" id="IPR000873">
    <property type="entry name" value="AMP-dep_synth/lig_dom"/>
</dbReference>
<protein>
    <recommendedName>
        <fullName evidence="5">3-methylmercaptopropionyl-CoA ligase</fullName>
        <ecNumber evidence="4">6.2.1.44</ecNumber>
    </recommendedName>
</protein>
<dbReference type="Gene3D" id="3.40.50.12780">
    <property type="entry name" value="N-terminal domain of ligase-like"/>
    <property type="match status" value="1"/>
</dbReference>
<evidence type="ECO:0000256" key="1">
    <source>
        <dbReference type="ARBA" id="ARBA00006432"/>
    </source>
</evidence>
<feature type="domain" description="AMP-dependent synthetase/ligase" evidence="6">
    <location>
        <begin position="15"/>
        <end position="367"/>
    </location>
</feature>
<evidence type="ECO:0000313" key="8">
    <source>
        <dbReference type="EMBL" id="MCT2559928.1"/>
    </source>
</evidence>
<keyword evidence="9" id="KW-1185">Reference proteome</keyword>
<dbReference type="RefSeq" id="WP_259962983.1">
    <property type="nucleotide sequence ID" value="NZ_JAOAMV010000007.1"/>
</dbReference>
<dbReference type="FunFam" id="3.30.300.30:FF:000008">
    <property type="entry name" value="2,3-dihydroxybenzoate-AMP ligase"/>
    <property type="match status" value="1"/>
</dbReference>
<dbReference type="Pfam" id="PF13193">
    <property type="entry name" value="AMP-binding_C"/>
    <property type="match status" value="1"/>
</dbReference>
<dbReference type="InterPro" id="IPR045851">
    <property type="entry name" value="AMP-bd_C_sf"/>
</dbReference>
<dbReference type="GO" id="GO:0031956">
    <property type="term" value="F:medium-chain fatty acid-CoA ligase activity"/>
    <property type="evidence" value="ECO:0007669"/>
    <property type="project" value="TreeGrafter"/>
</dbReference>
<feature type="domain" description="AMP-binding enzyme C-terminal" evidence="7">
    <location>
        <begin position="418"/>
        <end position="493"/>
    </location>
</feature>
<dbReference type="Gene3D" id="3.30.300.30">
    <property type="match status" value="1"/>
</dbReference>
<evidence type="ECO:0000256" key="4">
    <source>
        <dbReference type="ARBA" id="ARBA00066616"/>
    </source>
</evidence>
<organism evidence="8 9">
    <name type="scientific">Tsuneonella litorea</name>
    <dbReference type="NCBI Taxonomy" id="2976475"/>
    <lineage>
        <taxon>Bacteria</taxon>
        <taxon>Pseudomonadati</taxon>
        <taxon>Pseudomonadota</taxon>
        <taxon>Alphaproteobacteria</taxon>
        <taxon>Sphingomonadales</taxon>
        <taxon>Erythrobacteraceae</taxon>
        <taxon>Tsuneonella</taxon>
    </lineage>
</organism>
<gene>
    <name evidence="8" type="ORF">N0B51_13170</name>
</gene>
<dbReference type="InterPro" id="IPR042099">
    <property type="entry name" value="ANL_N_sf"/>
</dbReference>
<dbReference type="AlphaFoldDB" id="A0A9X2W2S3"/>
<evidence type="ECO:0000313" key="9">
    <source>
        <dbReference type="Proteomes" id="UP001142648"/>
    </source>
</evidence>